<proteinExistence type="predicted"/>
<keyword evidence="3" id="KW-1185">Reference proteome</keyword>
<dbReference type="Proteomes" id="UP000250153">
    <property type="component" value="Chromosome"/>
</dbReference>
<dbReference type="EMBL" id="CP023566">
    <property type="protein sequence ID" value="AWZ40928.1"/>
    <property type="molecule type" value="Genomic_DNA"/>
</dbReference>
<dbReference type="EMBL" id="CP023565">
    <property type="protein sequence ID" value="AWZ38081.1"/>
    <property type="molecule type" value="Genomic_DNA"/>
</dbReference>
<evidence type="ECO:0000313" key="1">
    <source>
        <dbReference type="EMBL" id="AWZ38081.1"/>
    </source>
</evidence>
<dbReference type="RefSeq" id="WP_112195020.1">
    <property type="nucleotide sequence ID" value="NZ_CAJTAQ010000007.1"/>
</dbReference>
<dbReference type="GeneID" id="48466216"/>
<gene>
    <name evidence="2" type="ORF">CPQ89_07810</name>
    <name evidence="1" type="ORF">CPS94_03640</name>
</gene>
<protein>
    <submittedName>
        <fullName evidence="1">Uncharacterized protein</fullName>
    </submittedName>
</protein>
<evidence type="ECO:0000313" key="3">
    <source>
        <dbReference type="Proteomes" id="UP000250143"/>
    </source>
</evidence>
<reference evidence="3 4" key="1">
    <citation type="submission" date="2017-09" db="EMBL/GenBank/DDBJ databases">
        <title>Predominant Lactobacillus spp. isolated from feces of mice subjected to short-term calorie restriction.</title>
        <authorList>
            <person name="Zhang C."/>
            <person name="Zhao L."/>
            <person name="Pan F."/>
        </authorList>
    </citation>
    <scope>NUCLEOTIDE SEQUENCE [LARGE SCALE GENOMIC DNA]</scope>
    <source>
        <strain evidence="2 3">CR141</strain>
        <strain evidence="1 4">CR147</strain>
    </source>
</reference>
<evidence type="ECO:0000313" key="2">
    <source>
        <dbReference type="EMBL" id="AWZ40928.1"/>
    </source>
</evidence>
<dbReference type="Proteomes" id="UP000250143">
    <property type="component" value="Chromosome"/>
</dbReference>
<dbReference type="AlphaFoldDB" id="A0AAD0KZA1"/>
<accession>A0AAD0KZA1</accession>
<organism evidence="1 4">
    <name type="scientific">Ligilactobacillus murinus</name>
    <dbReference type="NCBI Taxonomy" id="1622"/>
    <lineage>
        <taxon>Bacteria</taxon>
        <taxon>Bacillati</taxon>
        <taxon>Bacillota</taxon>
        <taxon>Bacilli</taxon>
        <taxon>Lactobacillales</taxon>
        <taxon>Lactobacillaceae</taxon>
        <taxon>Ligilactobacillus</taxon>
    </lineage>
</organism>
<dbReference type="KEGG" id="lmur:CPS94_03640"/>
<evidence type="ECO:0000313" key="4">
    <source>
        <dbReference type="Proteomes" id="UP000250153"/>
    </source>
</evidence>
<name>A0AAD0KZA1_9LACO</name>
<sequence>MYKSKPKRYNDVEGAKNILDSLLEKYVKNAKAQDIQYLNEIVSRNASIKFREGSVNEIVSEIAVLGDK</sequence>